<comment type="catalytic activity">
    <reaction evidence="1">
        <text>ATP + protein L-histidine = ADP + protein N-phospho-L-histidine.</text>
        <dbReference type="EC" id="2.7.13.3"/>
    </reaction>
</comment>
<dbReference type="InterPro" id="IPR036890">
    <property type="entry name" value="HATPase_C_sf"/>
</dbReference>
<dbReference type="Pfam" id="PF02518">
    <property type="entry name" value="HATPase_c"/>
    <property type="match status" value="1"/>
</dbReference>
<dbReference type="Gene3D" id="3.30.565.10">
    <property type="entry name" value="Histidine kinase-like ATPase, C-terminal domain"/>
    <property type="match status" value="1"/>
</dbReference>
<evidence type="ECO:0000256" key="1">
    <source>
        <dbReference type="ARBA" id="ARBA00000085"/>
    </source>
</evidence>
<keyword evidence="3" id="KW-0597">Phosphoprotein</keyword>
<feature type="transmembrane region" description="Helical" evidence="5">
    <location>
        <begin position="310"/>
        <end position="335"/>
    </location>
</feature>
<dbReference type="Proteomes" id="UP000069935">
    <property type="component" value="Chromosome 1"/>
</dbReference>
<evidence type="ECO:0000259" key="6">
    <source>
        <dbReference type="PROSITE" id="PS50109"/>
    </source>
</evidence>
<evidence type="ECO:0000256" key="4">
    <source>
        <dbReference type="SAM" id="MobiDB-lite"/>
    </source>
</evidence>
<dbReference type="Gene3D" id="2.60.40.2380">
    <property type="match status" value="1"/>
</dbReference>
<keyword evidence="8" id="KW-1185">Reference proteome</keyword>
<evidence type="ECO:0000256" key="2">
    <source>
        <dbReference type="ARBA" id="ARBA00012438"/>
    </source>
</evidence>
<dbReference type="PANTHER" id="PTHR43547:SF2">
    <property type="entry name" value="HYBRID SIGNAL TRANSDUCTION HISTIDINE KINASE C"/>
    <property type="match status" value="1"/>
</dbReference>
<dbReference type="CDD" id="cd00075">
    <property type="entry name" value="HATPase"/>
    <property type="match status" value="1"/>
</dbReference>
<feature type="compositionally biased region" description="Gly residues" evidence="4">
    <location>
        <begin position="9"/>
        <end position="22"/>
    </location>
</feature>
<name>A0AAC9EX01_9PROT</name>
<feature type="transmembrane region" description="Helical" evidence="5">
    <location>
        <begin position="347"/>
        <end position="367"/>
    </location>
</feature>
<dbReference type="EMBL" id="CP012401">
    <property type="protein sequence ID" value="ALG70014.1"/>
    <property type="molecule type" value="Genomic_DNA"/>
</dbReference>
<dbReference type="KEGG" id="ati:AL072_02755"/>
<feature type="compositionally biased region" description="Gly residues" evidence="4">
    <location>
        <begin position="704"/>
        <end position="717"/>
    </location>
</feature>
<feature type="transmembrane region" description="Helical" evidence="5">
    <location>
        <begin position="373"/>
        <end position="392"/>
    </location>
</feature>
<feature type="domain" description="Histidine kinase" evidence="6">
    <location>
        <begin position="486"/>
        <end position="701"/>
    </location>
</feature>
<feature type="region of interest" description="Disordered" evidence="4">
    <location>
        <begin position="697"/>
        <end position="717"/>
    </location>
</feature>
<keyword evidence="7" id="KW-0418">Kinase</keyword>
<dbReference type="PRINTS" id="PR00344">
    <property type="entry name" value="BCTRLSENSOR"/>
</dbReference>
<accession>A0AAC9EX01</accession>
<dbReference type="PANTHER" id="PTHR43547">
    <property type="entry name" value="TWO-COMPONENT HISTIDINE KINASE"/>
    <property type="match status" value="1"/>
</dbReference>
<protein>
    <recommendedName>
        <fullName evidence="2">histidine kinase</fullName>
        <ecNumber evidence="2">2.7.13.3</ecNumber>
    </recommendedName>
</protein>
<keyword evidence="7" id="KW-0808">Transferase</keyword>
<feature type="transmembrane region" description="Helical" evidence="5">
    <location>
        <begin position="404"/>
        <end position="427"/>
    </location>
</feature>
<dbReference type="SUPFAM" id="SSF55874">
    <property type="entry name" value="ATPase domain of HSP90 chaperone/DNA topoisomerase II/histidine kinase"/>
    <property type="match status" value="1"/>
</dbReference>
<dbReference type="Pfam" id="PF07696">
    <property type="entry name" value="7TMR-DISMED2"/>
    <property type="match status" value="1"/>
</dbReference>
<feature type="transmembrane region" description="Helical" evidence="5">
    <location>
        <begin position="439"/>
        <end position="457"/>
    </location>
</feature>
<dbReference type="InterPro" id="IPR036097">
    <property type="entry name" value="HisK_dim/P_sf"/>
</dbReference>
<evidence type="ECO:0000313" key="7">
    <source>
        <dbReference type="EMBL" id="ALG70014.1"/>
    </source>
</evidence>
<reference evidence="8" key="1">
    <citation type="submission" date="2015-08" db="EMBL/GenBank/DDBJ databases">
        <title>Complete Genome Sequence of Azospirillum thiophilum BV-S.</title>
        <authorList>
            <person name="Fomenkov A."/>
            <person name="Vincze T."/>
            <person name="Grabovich M."/>
            <person name="Dubinina G."/>
            <person name="Orlova M."/>
            <person name="Belousova E."/>
            <person name="Roberts R.J."/>
        </authorList>
    </citation>
    <scope>NUCLEOTIDE SEQUENCE [LARGE SCALE GENOMIC DNA]</scope>
    <source>
        <strain evidence="8">BV-S</strain>
    </source>
</reference>
<dbReference type="Pfam" id="PF00512">
    <property type="entry name" value="HisKA"/>
    <property type="match status" value="1"/>
</dbReference>
<dbReference type="InterPro" id="IPR004358">
    <property type="entry name" value="Sig_transdc_His_kin-like_C"/>
</dbReference>
<feature type="transmembrane region" description="Helical" evidence="5">
    <location>
        <begin position="250"/>
        <end position="272"/>
    </location>
</feature>
<keyword evidence="5" id="KW-0472">Membrane</keyword>
<dbReference type="InterPro" id="IPR003594">
    <property type="entry name" value="HATPase_dom"/>
</dbReference>
<keyword evidence="5" id="KW-0812">Transmembrane</keyword>
<dbReference type="AlphaFoldDB" id="A0AAC9EX01"/>
<dbReference type="EC" id="2.7.13.3" evidence="2"/>
<dbReference type="GO" id="GO:0000155">
    <property type="term" value="F:phosphorelay sensor kinase activity"/>
    <property type="evidence" value="ECO:0007669"/>
    <property type="project" value="InterPro"/>
</dbReference>
<evidence type="ECO:0000313" key="8">
    <source>
        <dbReference type="Proteomes" id="UP000069935"/>
    </source>
</evidence>
<organism evidence="7 8">
    <name type="scientific">Azospirillum thiophilum</name>
    <dbReference type="NCBI Taxonomy" id="528244"/>
    <lineage>
        <taxon>Bacteria</taxon>
        <taxon>Pseudomonadati</taxon>
        <taxon>Pseudomonadota</taxon>
        <taxon>Alphaproteobacteria</taxon>
        <taxon>Rhodospirillales</taxon>
        <taxon>Azospirillaceae</taxon>
        <taxon>Azospirillum</taxon>
    </lineage>
</organism>
<dbReference type="CDD" id="cd00082">
    <property type="entry name" value="HisKA"/>
    <property type="match status" value="1"/>
</dbReference>
<dbReference type="InterPro" id="IPR011622">
    <property type="entry name" value="7TMR_DISM_rcpt_extracell_dom2"/>
</dbReference>
<dbReference type="InterPro" id="IPR003661">
    <property type="entry name" value="HisK_dim/P_dom"/>
</dbReference>
<dbReference type="SUPFAM" id="SSF47384">
    <property type="entry name" value="Homodimeric domain of signal transducing histidine kinase"/>
    <property type="match status" value="1"/>
</dbReference>
<dbReference type="Gene3D" id="1.10.287.130">
    <property type="match status" value="1"/>
</dbReference>
<feature type="region of interest" description="Disordered" evidence="4">
    <location>
        <begin position="1"/>
        <end position="31"/>
    </location>
</feature>
<proteinExistence type="predicted"/>
<dbReference type="SMART" id="SM00388">
    <property type="entry name" value="HisKA"/>
    <property type="match status" value="1"/>
</dbReference>
<evidence type="ECO:0000256" key="5">
    <source>
        <dbReference type="SAM" id="Phobius"/>
    </source>
</evidence>
<dbReference type="Pfam" id="PF07695">
    <property type="entry name" value="7TMR-DISM_7TM"/>
    <property type="match status" value="1"/>
</dbReference>
<dbReference type="InterPro" id="IPR005467">
    <property type="entry name" value="His_kinase_dom"/>
</dbReference>
<keyword evidence="5" id="KW-1133">Transmembrane helix</keyword>
<dbReference type="SMART" id="SM00387">
    <property type="entry name" value="HATPase_c"/>
    <property type="match status" value="1"/>
</dbReference>
<dbReference type="InterPro" id="IPR011623">
    <property type="entry name" value="7TMR_DISM_rcpt_extracell_dom1"/>
</dbReference>
<dbReference type="PROSITE" id="PS50109">
    <property type="entry name" value="HIS_KIN"/>
    <property type="match status" value="1"/>
</dbReference>
<feature type="transmembrane region" description="Helical" evidence="5">
    <location>
        <begin position="279"/>
        <end position="304"/>
    </location>
</feature>
<reference evidence="7 8" key="2">
    <citation type="journal article" date="2016" name="Genome Announc.">
        <title>Complete Genome Sequence of a Strain of Azospirillum thiophilum Isolated from a Sulfide Spring.</title>
        <authorList>
            <person name="Fomenkov A."/>
            <person name="Vincze T."/>
            <person name="Grabovich M."/>
            <person name="Anton B.P."/>
            <person name="Dubinina G."/>
            <person name="Orlova M."/>
            <person name="Belousova E."/>
            <person name="Roberts R.J."/>
        </authorList>
    </citation>
    <scope>NUCLEOTIDE SEQUENCE [LARGE SCALE GENOMIC DNA]</scope>
    <source>
        <strain evidence="7 8">BV-S</strain>
    </source>
</reference>
<sequence length="717" mass="75825">MTKDAIIGRQGGQPAGHGAGGGGRRRKPVPAAPLDSRVHCYSGRTLRRPGVLVLLICALLPWLAGAGNASASGAADGQVEPLRLEAATAGASLAGHFARLVDPERKLDFADVLKADAAGRLEPRADFRGVGQTRDIHWYRFDLLRPPGAPAEWILEMGEAYIDHLDLFVPKPSPSGRPPEGAEGYRLVRLGDFVPFSQRPLKTRLHALALTLPEGRPVSLYLRVDSVSAIRLSARIWTPAAYIAHQGADLLFQGLFLGVLGILALGYVALGLLLRDGALLAYTGYVATVFVYYLFANGTAAVLLPDLPGWAFNLAVGASGFLGFSAALVMWVHILDLRTHAPLLGRCYRGLALLVLLAVPTTVTPLYALTNPAVTLSALAVVVIALALTARLAWLTPGDLSLRFYLASTLVSLSGLTVAQLMLRGVLPADFAIADPYQVASMLAVLVLGVGLALRIGRLQAERLRAREESAFATKRAEEQRTFVAMLSHEFRAPLANIDSAAQMIALSGAVAVPSALNRLERIRVTTRKMAELVDLFLSADALDQGALALKPEPVRLGQLMEEALGGLEEPEEESRLAVAVDAPDLPLRVDAPFLGVAIGNLAQNALRYSPPESPVRVTAGEDGEGWVVVRVADRGRGMSAEEVGQIGSIYFRAASSRGTKGAGLGLYMTQKIVAAHGGTLTVESVRGEGSVFTIRLPPTAGTNGFGSPGPAGNKSG</sequence>
<evidence type="ECO:0000256" key="3">
    <source>
        <dbReference type="ARBA" id="ARBA00022553"/>
    </source>
</evidence>
<gene>
    <name evidence="7" type="ORF">AL072_02755</name>
</gene>
<dbReference type="RefSeq" id="WP_045581614.1">
    <property type="nucleotide sequence ID" value="NZ_CP012401.1"/>
</dbReference>